<evidence type="ECO:0000313" key="2">
    <source>
        <dbReference type="Proteomes" id="UP000232222"/>
    </source>
</evidence>
<dbReference type="AlphaFoldDB" id="A0A2K8NRT4"/>
<evidence type="ECO:0000313" key="1">
    <source>
        <dbReference type="EMBL" id="ATZ16519.1"/>
    </source>
</evidence>
<dbReference type="EMBL" id="CP024962">
    <property type="protein sequence ID" value="ATZ16519.1"/>
    <property type="molecule type" value="Genomic_DNA"/>
</dbReference>
<sequence>MNLDLKKDPHQQLKGNLHQPTIPEGFNPSVKEIPEIIYNFDLLYQPDAEVVLIQGTIAFRVEALDALNGQPFTFEKKLKIDETYNTNIEFITDELNFLELTDFNIEDFLLAEIALNIPIVLTASHGIISKNGLGWEVLSESTYQANKADSQTNEVDSRWDKLDKWKINE</sequence>
<gene>
    <name evidence="1" type="ORF">EFREU_v1c04940</name>
</gene>
<dbReference type="RefSeq" id="WP_100609539.1">
    <property type="nucleotide sequence ID" value="NZ_CP024962.1"/>
</dbReference>
<name>A0A2K8NRT4_9MOLU</name>
<proteinExistence type="predicted"/>
<accession>A0A2K8NRT4</accession>
<dbReference type="OrthoDB" id="398678at2"/>
<protein>
    <submittedName>
        <fullName evidence="1">Uncharacterized protein</fullName>
    </submittedName>
</protein>
<reference evidence="1 2" key="1">
    <citation type="submission" date="2017-11" db="EMBL/GenBank/DDBJ databases">
        <title>Genome sequence of Entomoplasma freundtii BARC 318 (ATCC 51999).</title>
        <authorList>
            <person name="Lo W.-S."/>
            <person name="Gasparich G.E."/>
            <person name="Kuo C.-H."/>
        </authorList>
    </citation>
    <scope>NUCLEOTIDE SEQUENCE [LARGE SCALE GENOMIC DNA]</scope>
    <source>
        <strain evidence="1 2">BARC 318</strain>
    </source>
</reference>
<organism evidence="1 2">
    <name type="scientific">Entomoplasma freundtii</name>
    <dbReference type="NCBI Taxonomy" id="74700"/>
    <lineage>
        <taxon>Bacteria</taxon>
        <taxon>Bacillati</taxon>
        <taxon>Mycoplasmatota</taxon>
        <taxon>Mollicutes</taxon>
        <taxon>Entomoplasmatales</taxon>
        <taxon>Entomoplasmataceae</taxon>
        <taxon>Entomoplasma</taxon>
    </lineage>
</organism>
<keyword evidence="2" id="KW-1185">Reference proteome</keyword>
<dbReference type="KEGG" id="efr:EFREU_v1c04940"/>
<dbReference type="Proteomes" id="UP000232222">
    <property type="component" value="Chromosome"/>
</dbReference>